<dbReference type="Proteomes" id="UP000295765">
    <property type="component" value="Unassembled WGS sequence"/>
</dbReference>
<proteinExistence type="predicted"/>
<dbReference type="EMBL" id="SLWY01000006">
    <property type="protein sequence ID" value="TCO82004.1"/>
    <property type="molecule type" value="Genomic_DNA"/>
</dbReference>
<organism evidence="1 2">
    <name type="scientific">Plasticicumulans lactativorans</name>
    <dbReference type="NCBI Taxonomy" id="1133106"/>
    <lineage>
        <taxon>Bacteria</taxon>
        <taxon>Pseudomonadati</taxon>
        <taxon>Pseudomonadota</taxon>
        <taxon>Gammaproteobacteria</taxon>
        <taxon>Candidatus Competibacteraceae</taxon>
        <taxon>Plasticicumulans</taxon>
    </lineage>
</organism>
<accession>A0A4R2LGB4</accession>
<evidence type="ECO:0000313" key="2">
    <source>
        <dbReference type="Proteomes" id="UP000295765"/>
    </source>
</evidence>
<gene>
    <name evidence="1" type="ORF">EV699_10699</name>
</gene>
<keyword evidence="2" id="KW-1185">Reference proteome</keyword>
<name>A0A4R2LGB4_9GAMM</name>
<sequence>MNNDPFESIRAAHEKVVANHAALRSSEPFVAQTKRLQRLTEGVTFGIHAMWMMSTRSSTYDEFLSFRFIDDTLQSVVAVWSLAREGQLTVAKRELRYLLESVSKHVYADLKLMGKPLAEKITFLADHIPSSSVSFVEDFRLYSYSDPENKAFMGEIKSQYSSLCRYVHRSPEQVQESLRLLTQGISPGFETPKQLESFVRELERVYDVLLVLLFNALGPGLAGDVFVHMLDDHRTWPYHKTRFTKLFSREFDYKAERRPL</sequence>
<reference evidence="1 2" key="1">
    <citation type="submission" date="2019-03" db="EMBL/GenBank/DDBJ databases">
        <title>Genomic Encyclopedia of Type Strains, Phase IV (KMG-IV): sequencing the most valuable type-strain genomes for metagenomic binning, comparative biology and taxonomic classification.</title>
        <authorList>
            <person name="Goeker M."/>
        </authorList>
    </citation>
    <scope>NUCLEOTIDE SEQUENCE [LARGE SCALE GENOMIC DNA]</scope>
    <source>
        <strain evidence="1 2">DSM 25287</strain>
    </source>
</reference>
<dbReference type="RefSeq" id="WP_132540205.1">
    <property type="nucleotide sequence ID" value="NZ_SLWY01000006.1"/>
</dbReference>
<evidence type="ECO:0000313" key="1">
    <source>
        <dbReference type="EMBL" id="TCO82004.1"/>
    </source>
</evidence>
<comment type="caution">
    <text evidence="1">The sequence shown here is derived from an EMBL/GenBank/DDBJ whole genome shotgun (WGS) entry which is preliminary data.</text>
</comment>
<dbReference type="AlphaFoldDB" id="A0A4R2LGB4"/>
<protein>
    <submittedName>
        <fullName evidence="1">Uncharacterized protein</fullName>
    </submittedName>
</protein>
<dbReference type="OrthoDB" id="5187829at2"/>